<feature type="region of interest" description="Disordered" evidence="1">
    <location>
        <begin position="118"/>
        <end position="147"/>
    </location>
</feature>
<comment type="caution">
    <text evidence="3">The sequence shown here is derived from an EMBL/GenBank/DDBJ whole genome shotgun (WGS) entry which is preliminary data.</text>
</comment>
<keyword evidence="2" id="KW-0812">Transmembrane</keyword>
<evidence type="ECO:0000256" key="2">
    <source>
        <dbReference type="SAM" id="Phobius"/>
    </source>
</evidence>
<evidence type="ECO:0000313" key="3">
    <source>
        <dbReference type="EMBL" id="OEU86257.1"/>
    </source>
</evidence>
<evidence type="ECO:0000256" key="1">
    <source>
        <dbReference type="SAM" id="MobiDB-lite"/>
    </source>
</evidence>
<organism evidence="3 4">
    <name type="scientific">Streptomyces abyssalis</name>
    <dbReference type="NCBI Taxonomy" id="933944"/>
    <lineage>
        <taxon>Bacteria</taxon>
        <taxon>Bacillati</taxon>
        <taxon>Actinomycetota</taxon>
        <taxon>Actinomycetes</taxon>
        <taxon>Kitasatosporales</taxon>
        <taxon>Streptomycetaceae</taxon>
        <taxon>Streptomyces</taxon>
    </lineage>
</organism>
<keyword evidence="2" id="KW-1133">Transmembrane helix</keyword>
<dbReference type="Proteomes" id="UP000176087">
    <property type="component" value="Unassembled WGS sequence"/>
</dbReference>
<dbReference type="AlphaFoldDB" id="A0A1E7JIH8"/>
<name>A0A1E7JIH8_9ACTN</name>
<protein>
    <submittedName>
        <fullName evidence="3">Uncharacterized protein</fullName>
    </submittedName>
</protein>
<feature type="transmembrane region" description="Helical" evidence="2">
    <location>
        <begin position="71"/>
        <end position="89"/>
    </location>
</feature>
<dbReference type="EMBL" id="LJGT01000041">
    <property type="protein sequence ID" value="OEU86257.1"/>
    <property type="molecule type" value="Genomic_DNA"/>
</dbReference>
<proteinExistence type="predicted"/>
<sequence>MILVVEAVGIVLLNIFLSMVVDAQQMSMAHLEPRSMSLSAVVAGGLFGGYLLLCAVVLARTAIRDKAPVGLLRIILISAAVVHGMLGAASVGLVGWVAFLFMMLVLGLIVWSLLSYSPEEPSAEGTSQQGTDAPPPSGGSQPEPSAP</sequence>
<gene>
    <name evidence="3" type="ORF">AN215_22760</name>
</gene>
<accession>A0A1E7JIH8</accession>
<feature type="transmembrane region" description="Helical" evidence="2">
    <location>
        <begin position="95"/>
        <end position="114"/>
    </location>
</feature>
<reference evidence="3 4" key="1">
    <citation type="journal article" date="2016" name="Front. Microbiol.">
        <title>Comparative Genomics Analysis of Streptomyces Species Reveals Their Adaptation to the Marine Environment and Their Diversity at the Genomic Level.</title>
        <authorList>
            <person name="Tian X."/>
            <person name="Zhang Z."/>
            <person name="Yang T."/>
            <person name="Chen M."/>
            <person name="Li J."/>
            <person name="Chen F."/>
            <person name="Yang J."/>
            <person name="Li W."/>
            <person name="Zhang B."/>
            <person name="Zhang Z."/>
            <person name="Wu J."/>
            <person name="Zhang C."/>
            <person name="Long L."/>
            <person name="Xiao J."/>
        </authorList>
    </citation>
    <scope>NUCLEOTIDE SEQUENCE [LARGE SCALE GENOMIC DNA]</scope>
    <source>
        <strain evidence="3 4">SCSIO 10390</strain>
    </source>
</reference>
<feature type="transmembrane region" description="Helical" evidence="2">
    <location>
        <begin position="39"/>
        <end position="59"/>
    </location>
</feature>
<dbReference type="OrthoDB" id="4338794at2"/>
<evidence type="ECO:0000313" key="4">
    <source>
        <dbReference type="Proteomes" id="UP000176087"/>
    </source>
</evidence>
<feature type="compositionally biased region" description="Low complexity" evidence="1">
    <location>
        <begin position="138"/>
        <end position="147"/>
    </location>
</feature>
<keyword evidence="2" id="KW-0472">Membrane</keyword>
<keyword evidence="4" id="KW-1185">Reference proteome</keyword>